<name>A0A4P6HJI1_9BACT</name>
<dbReference type="GO" id="GO:0032259">
    <property type="term" value="P:methylation"/>
    <property type="evidence" value="ECO:0007669"/>
    <property type="project" value="UniProtKB-KW"/>
</dbReference>
<dbReference type="KEGG" id="dcb:C3Y92_08530"/>
<keyword evidence="11" id="KW-0540">Nuclease</keyword>
<dbReference type="Gene3D" id="1.20.1260.30">
    <property type="match status" value="1"/>
</dbReference>
<keyword evidence="6" id="KW-0680">Restriction system</keyword>
<evidence type="ECO:0000313" key="11">
    <source>
        <dbReference type="EMBL" id="QAZ67271.1"/>
    </source>
</evidence>
<dbReference type="OrthoDB" id="9784823at2"/>
<dbReference type="AlphaFoldDB" id="A0A4P6HJI1"/>
<evidence type="ECO:0000259" key="9">
    <source>
        <dbReference type="Pfam" id="PF02384"/>
    </source>
</evidence>
<dbReference type="Pfam" id="PF02384">
    <property type="entry name" value="N6_Mtase"/>
    <property type="match status" value="1"/>
</dbReference>
<dbReference type="Pfam" id="PF12161">
    <property type="entry name" value="HsdM_N"/>
    <property type="match status" value="1"/>
</dbReference>
<dbReference type="SUPFAM" id="SSF53335">
    <property type="entry name" value="S-adenosyl-L-methionine-dependent methyltransferases"/>
    <property type="match status" value="1"/>
</dbReference>
<dbReference type="Proteomes" id="UP000293296">
    <property type="component" value="Chromosome"/>
</dbReference>
<dbReference type="EMBL" id="CP026538">
    <property type="protein sequence ID" value="QAZ67271.1"/>
    <property type="molecule type" value="Genomic_DNA"/>
</dbReference>
<feature type="coiled-coil region" evidence="8">
    <location>
        <begin position="757"/>
        <end position="819"/>
    </location>
</feature>
<keyword evidence="3" id="KW-0489">Methyltransferase</keyword>
<evidence type="ECO:0000313" key="12">
    <source>
        <dbReference type="Proteomes" id="UP000293296"/>
    </source>
</evidence>
<dbReference type="GO" id="GO:0003677">
    <property type="term" value="F:DNA binding"/>
    <property type="evidence" value="ECO:0007669"/>
    <property type="project" value="InterPro"/>
</dbReference>
<comment type="similarity">
    <text evidence="1">Belongs to the N(4)/N(6)-methyltransferase family.</text>
</comment>
<dbReference type="GO" id="GO:0009007">
    <property type="term" value="F:site-specific DNA-methyltransferase (adenine-specific) activity"/>
    <property type="evidence" value="ECO:0007669"/>
    <property type="project" value="UniProtKB-EC"/>
</dbReference>
<evidence type="ECO:0000256" key="2">
    <source>
        <dbReference type="ARBA" id="ARBA00011900"/>
    </source>
</evidence>
<keyword evidence="4" id="KW-0808">Transferase</keyword>
<dbReference type="InterPro" id="IPR051537">
    <property type="entry name" value="DNA_Adenine_Mtase"/>
</dbReference>
<dbReference type="Gene3D" id="3.40.50.150">
    <property type="entry name" value="Vaccinia Virus protein VP39"/>
    <property type="match status" value="1"/>
</dbReference>
<dbReference type="EC" id="2.1.1.72" evidence="2"/>
<dbReference type="InterPro" id="IPR029063">
    <property type="entry name" value="SAM-dependent_MTases_sf"/>
</dbReference>
<evidence type="ECO:0000256" key="4">
    <source>
        <dbReference type="ARBA" id="ARBA00022679"/>
    </source>
</evidence>
<dbReference type="RefSeq" id="WP_129351696.1">
    <property type="nucleotide sequence ID" value="NZ_CP026538.1"/>
</dbReference>
<keyword evidence="12" id="KW-1185">Reference proteome</keyword>
<dbReference type="PANTHER" id="PTHR42933">
    <property type="entry name" value="SLR6095 PROTEIN"/>
    <property type="match status" value="1"/>
</dbReference>
<comment type="catalytic activity">
    <reaction evidence="7">
        <text>a 2'-deoxyadenosine in DNA + S-adenosyl-L-methionine = an N(6)-methyl-2'-deoxyadenosine in DNA + S-adenosyl-L-homocysteine + H(+)</text>
        <dbReference type="Rhea" id="RHEA:15197"/>
        <dbReference type="Rhea" id="RHEA-COMP:12418"/>
        <dbReference type="Rhea" id="RHEA-COMP:12419"/>
        <dbReference type="ChEBI" id="CHEBI:15378"/>
        <dbReference type="ChEBI" id="CHEBI:57856"/>
        <dbReference type="ChEBI" id="CHEBI:59789"/>
        <dbReference type="ChEBI" id="CHEBI:90615"/>
        <dbReference type="ChEBI" id="CHEBI:90616"/>
        <dbReference type="EC" id="2.1.1.72"/>
    </reaction>
</comment>
<evidence type="ECO:0000256" key="7">
    <source>
        <dbReference type="ARBA" id="ARBA00047942"/>
    </source>
</evidence>
<keyword evidence="11" id="KW-0255">Endonuclease</keyword>
<keyword evidence="8" id="KW-0175">Coiled coil</keyword>
<proteinExistence type="inferred from homology"/>
<organism evidence="11 12">
    <name type="scientific">Solidesulfovibrio carbinolicus</name>
    <dbReference type="NCBI Taxonomy" id="296842"/>
    <lineage>
        <taxon>Bacteria</taxon>
        <taxon>Pseudomonadati</taxon>
        <taxon>Thermodesulfobacteriota</taxon>
        <taxon>Desulfovibrionia</taxon>
        <taxon>Desulfovibrionales</taxon>
        <taxon>Desulfovibrionaceae</taxon>
        <taxon>Solidesulfovibrio</taxon>
    </lineage>
</organism>
<reference evidence="11 12" key="1">
    <citation type="submission" date="2018-02" db="EMBL/GenBank/DDBJ databases">
        <title>Genome sequence of Desulfovibrio carbinolicus DSM 3852.</title>
        <authorList>
            <person name="Wilbanks E."/>
            <person name="Skennerton C.T."/>
            <person name="Orphan V.J."/>
        </authorList>
    </citation>
    <scope>NUCLEOTIDE SEQUENCE [LARGE SCALE GENOMIC DNA]</scope>
    <source>
        <strain evidence="11 12">DSM 3852</strain>
    </source>
</reference>
<evidence type="ECO:0000256" key="1">
    <source>
        <dbReference type="ARBA" id="ARBA00006594"/>
    </source>
</evidence>
<evidence type="ECO:0000256" key="8">
    <source>
        <dbReference type="SAM" id="Coils"/>
    </source>
</evidence>
<feature type="domain" description="N6 adenine-specific DNA methyltransferase N-terminal" evidence="10">
    <location>
        <begin position="11"/>
        <end position="148"/>
    </location>
</feature>
<dbReference type="InterPro" id="IPR038333">
    <property type="entry name" value="T1MK-like_N_sf"/>
</dbReference>
<dbReference type="InterPro" id="IPR003356">
    <property type="entry name" value="DNA_methylase_A-5"/>
</dbReference>
<accession>A0A4P6HJI1</accession>
<evidence type="ECO:0000256" key="3">
    <source>
        <dbReference type="ARBA" id="ARBA00022603"/>
    </source>
</evidence>
<evidence type="ECO:0000256" key="5">
    <source>
        <dbReference type="ARBA" id="ARBA00022691"/>
    </source>
</evidence>
<dbReference type="InterPro" id="IPR022749">
    <property type="entry name" value="D12N6_MeTrfase_N"/>
</dbReference>
<keyword evidence="11" id="KW-0378">Hydrolase</keyword>
<keyword evidence="5" id="KW-0949">S-adenosyl-L-methionine</keyword>
<sequence>MSPQKLTLARLERLLFTACDILRGKMDASEYKEYIFGMLFLKRLSDQFDADKARHKAEYVAKGLTPDLIARQLENPDKFDFFVPAAARWEALRHLKTSVGSGLNKALEAIEDANPDKLQDVLKGINFNRKIGQKTMDDETLVQFIQHFDEIPLRNEDFEFPDLLGAAYEYLIKYFADSAGKKGGEFYTPAEVVRLLVQIIEPGEGMAVYDPTVGSGGMLIQSWQYVQESGGDPRDLYLAGQEDNGGTWAICKMNMLLHGINSFDIRQGDTLAAPQHFDPNGELRRFDRVIANPPFSQNYVKKTMQLPERFHTFMPESGKKADLMFVQHMVASLTSHGKMAVVMPHGVLFRGGEEKAARKHFLRDGILEAVIGLPPGLFYGTGIPACVLVMNRKDAHARTSALFINADRDFKEGKNQNALRPEDVEWITHVYRNRLTVPKYSREVPYAELAAEDYNLNIRRYVDNSPPPEPHDVRAHLHGGVPRAEVATLAPYFANYPGLSELLFVARDDKYLDFAPAITENGGRDGIKARIEASPGVVGKHMAFHDALQDWWQAALPQIEALPEKMNLFALRRALLDDIAAALVPQGILTLQQVRGAFANYMTELTPDFKSVAASGWGPELIPDEDILLSQFPDVLEGIEQDKARIAELEALFAAADEEDAEPDEESGVLPSEVVKSLQGERQEAGQELKDCLTNLKGVIDELYADAKARGRLAKGQPKGYFKEGLAIRSVDLSTLERIVSVYSGVRDKPAETLGQLEALRQQAAAALSTREQINARLERHAALAEELRNLKAGVKQSEKRMDELVAKAREAIDEAEAKRLILERFRSLLVEQYDGYLKQYLRGCVAAVENLWSKYAVTLKTILAQRDAEAAKLDRFLVELGYE</sequence>
<feature type="domain" description="DNA methylase adenine-specific" evidence="9">
    <location>
        <begin position="162"/>
        <end position="465"/>
    </location>
</feature>
<evidence type="ECO:0000256" key="6">
    <source>
        <dbReference type="ARBA" id="ARBA00022747"/>
    </source>
</evidence>
<dbReference type="GO" id="GO:0008170">
    <property type="term" value="F:N-methyltransferase activity"/>
    <property type="evidence" value="ECO:0007669"/>
    <property type="project" value="InterPro"/>
</dbReference>
<gene>
    <name evidence="11" type="ORF">C3Y92_08530</name>
</gene>
<dbReference type="PRINTS" id="PR00507">
    <property type="entry name" value="N12N6MTFRASE"/>
</dbReference>
<dbReference type="PANTHER" id="PTHR42933:SF3">
    <property type="entry name" value="TYPE I RESTRICTION ENZYME MJAVIII METHYLASE SUBUNIT"/>
    <property type="match status" value="1"/>
</dbReference>
<dbReference type="GO" id="GO:0009307">
    <property type="term" value="P:DNA restriction-modification system"/>
    <property type="evidence" value="ECO:0007669"/>
    <property type="project" value="UniProtKB-KW"/>
</dbReference>
<dbReference type="GO" id="GO:0004519">
    <property type="term" value="F:endonuclease activity"/>
    <property type="evidence" value="ECO:0007669"/>
    <property type="project" value="UniProtKB-KW"/>
</dbReference>
<protein>
    <recommendedName>
        <fullName evidence="2">site-specific DNA-methyltransferase (adenine-specific)</fullName>
        <ecNumber evidence="2">2.1.1.72</ecNumber>
    </recommendedName>
</protein>
<evidence type="ECO:0000259" key="10">
    <source>
        <dbReference type="Pfam" id="PF12161"/>
    </source>
</evidence>
<dbReference type="REBASE" id="297725">
    <property type="entry name" value="M.Dca3852ORF8530P"/>
</dbReference>